<dbReference type="GO" id="GO:0005886">
    <property type="term" value="C:plasma membrane"/>
    <property type="evidence" value="ECO:0007669"/>
    <property type="project" value="UniProtKB-SubCell"/>
</dbReference>
<name>A0A382LMU5_9ZZZZ</name>
<comment type="subcellular location">
    <subcellularLocation>
        <location evidence="1">Cell membrane</location>
        <topology evidence="1">Multi-pass membrane protein</topology>
    </subcellularLocation>
</comment>
<feature type="non-terminal residue" evidence="7">
    <location>
        <position position="1"/>
    </location>
</feature>
<sequence>VINIIWGALNAIAQIDLKKMVAYSSVSHMGYVLLGMAAA</sequence>
<organism evidence="7">
    <name type="scientific">marine metagenome</name>
    <dbReference type="NCBI Taxonomy" id="408172"/>
    <lineage>
        <taxon>unclassified sequences</taxon>
        <taxon>metagenomes</taxon>
        <taxon>ecological metagenomes</taxon>
    </lineage>
</organism>
<protein>
    <recommendedName>
        <fullName evidence="6">NADH:quinone oxidoreductase/Mrp antiporter transmembrane domain-containing protein</fullName>
    </recommendedName>
</protein>
<evidence type="ECO:0000256" key="5">
    <source>
        <dbReference type="ARBA" id="ARBA00023136"/>
    </source>
</evidence>
<evidence type="ECO:0000256" key="1">
    <source>
        <dbReference type="ARBA" id="ARBA00004651"/>
    </source>
</evidence>
<dbReference type="Pfam" id="PF00361">
    <property type="entry name" value="Proton_antipo_M"/>
    <property type="match status" value="1"/>
</dbReference>
<keyword evidence="5" id="KW-0472">Membrane</keyword>
<proteinExistence type="predicted"/>
<dbReference type="PANTHER" id="PTHR42703:SF1">
    <property type="entry name" value="NA(+)_H(+) ANTIPORTER SUBUNIT D1"/>
    <property type="match status" value="1"/>
</dbReference>
<feature type="non-terminal residue" evidence="7">
    <location>
        <position position="39"/>
    </location>
</feature>
<gene>
    <name evidence="7" type="ORF">METZ01_LOCUS290922</name>
</gene>
<evidence type="ECO:0000256" key="4">
    <source>
        <dbReference type="ARBA" id="ARBA00022989"/>
    </source>
</evidence>
<dbReference type="AlphaFoldDB" id="A0A382LMU5"/>
<dbReference type="EMBL" id="UINC01088114">
    <property type="protein sequence ID" value="SVC38068.1"/>
    <property type="molecule type" value="Genomic_DNA"/>
</dbReference>
<evidence type="ECO:0000256" key="3">
    <source>
        <dbReference type="ARBA" id="ARBA00022692"/>
    </source>
</evidence>
<feature type="domain" description="NADH:quinone oxidoreductase/Mrp antiporter transmembrane" evidence="6">
    <location>
        <begin position="2"/>
        <end position="38"/>
    </location>
</feature>
<keyword evidence="4" id="KW-1133">Transmembrane helix</keyword>
<evidence type="ECO:0000259" key="6">
    <source>
        <dbReference type="Pfam" id="PF00361"/>
    </source>
</evidence>
<keyword evidence="3" id="KW-0812">Transmembrane</keyword>
<evidence type="ECO:0000256" key="2">
    <source>
        <dbReference type="ARBA" id="ARBA00022475"/>
    </source>
</evidence>
<keyword evidence="2" id="KW-1003">Cell membrane</keyword>
<dbReference type="InterPro" id="IPR001750">
    <property type="entry name" value="ND/Mrp_TM"/>
</dbReference>
<dbReference type="PANTHER" id="PTHR42703">
    <property type="entry name" value="NADH DEHYDROGENASE"/>
    <property type="match status" value="1"/>
</dbReference>
<evidence type="ECO:0000313" key="7">
    <source>
        <dbReference type="EMBL" id="SVC38068.1"/>
    </source>
</evidence>
<reference evidence="7" key="1">
    <citation type="submission" date="2018-05" db="EMBL/GenBank/DDBJ databases">
        <authorList>
            <person name="Lanie J.A."/>
            <person name="Ng W.-L."/>
            <person name="Kazmierczak K.M."/>
            <person name="Andrzejewski T.M."/>
            <person name="Davidsen T.M."/>
            <person name="Wayne K.J."/>
            <person name="Tettelin H."/>
            <person name="Glass J.I."/>
            <person name="Rusch D."/>
            <person name="Podicherti R."/>
            <person name="Tsui H.-C.T."/>
            <person name="Winkler M.E."/>
        </authorList>
    </citation>
    <scope>NUCLEOTIDE SEQUENCE</scope>
</reference>
<accession>A0A382LMU5</accession>
<dbReference type="InterPro" id="IPR050586">
    <property type="entry name" value="CPA3_Na-H_Antiporter_D"/>
</dbReference>